<keyword evidence="1" id="KW-0732">Signal</keyword>
<name>A0A2T8IFQ7_9POAL</name>
<feature type="chain" id="PRO_5015607945" evidence="1">
    <location>
        <begin position="26"/>
        <end position="70"/>
    </location>
</feature>
<dbReference type="Proteomes" id="UP000243499">
    <property type="component" value="Chromosome 6"/>
</dbReference>
<evidence type="ECO:0000256" key="1">
    <source>
        <dbReference type="SAM" id="SignalP"/>
    </source>
</evidence>
<proteinExistence type="predicted"/>
<dbReference type="AlphaFoldDB" id="A0A2T8IFQ7"/>
<dbReference type="Gramene" id="PVH36510">
    <property type="protein sequence ID" value="PVH36510"/>
    <property type="gene ID" value="PAHAL_6G088100"/>
</dbReference>
<feature type="signal peptide" evidence="1">
    <location>
        <begin position="1"/>
        <end position="25"/>
    </location>
</feature>
<sequence length="70" mass="7142">MALSATSTSLVVLCLVSLLLVASFADDTSAGAHDAGRSMQSGAVVDARSGQHQHTVHRLTAHMVGLVGLD</sequence>
<gene>
    <name evidence="2" type="ORF">PAHAL_6G088100</name>
</gene>
<protein>
    <submittedName>
        <fullName evidence="2">Uncharacterized protein</fullName>
    </submittedName>
</protein>
<evidence type="ECO:0000313" key="2">
    <source>
        <dbReference type="EMBL" id="PVH36510.1"/>
    </source>
</evidence>
<dbReference type="EMBL" id="CM008051">
    <property type="protein sequence ID" value="PVH36510.1"/>
    <property type="molecule type" value="Genomic_DNA"/>
</dbReference>
<organism evidence="2">
    <name type="scientific">Panicum hallii</name>
    <dbReference type="NCBI Taxonomy" id="206008"/>
    <lineage>
        <taxon>Eukaryota</taxon>
        <taxon>Viridiplantae</taxon>
        <taxon>Streptophyta</taxon>
        <taxon>Embryophyta</taxon>
        <taxon>Tracheophyta</taxon>
        <taxon>Spermatophyta</taxon>
        <taxon>Magnoliopsida</taxon>
        <taxon>Liliopsida</taxon>
        <taxon>Poales</taxon>
        <taxon>Poaceae</taxon>
        <taxon>PACMAD clade</taxon>
        <taxon>Panicoideae</taxon>
        <taxon>Panicodae</taxon>
        <taxon>Paniceae</taxon>
        <taxon>Panicinae</taxon>
        <taxon>Panicum</taxon>
        <taxon>Panicum sect. Panicum</taxon>
    </lineage>
</organism>
<accession>A0A2T8IFQ7</accession>
<reference evidence="2" key="1">
    <citation type="submission" date="2018-04" db="EMBL/GenBank/DDBJ databases">
        <title>WGS assembly of Panicum hallii.</title>
        <authorList>
            <person name="Lovell J."/>
            <person name="Jenkins J."/>
            <person name="Lowry D."/>
            <person name="Mamidi S."/>
            <person name="Sreedasyam A."/>
            <person name="Weng X."/>
            <person name="Barry K."/>
            <person name="Bonette J."/>
            <person name="Campitelli B."/>
            <person name="Daum C."/>
            <person name="Gordon S."/>
            <person name="Gould B."/>
            <person name="Lipzen A."/>
            <person name="Macqueen A."/>
            <person name="Palacio-Mejia J."/>
            <person name="Plott C."/>
            <person name="Shakirov E."/>
            <person name="Shu S."/>
            <person name="Yoshinaga Y."/>
            <person name="Zane M."/>
            <person name="Rokhsar D."/>
            <person name="Grimwood J."/>
            <person name="Schmutz J."/>
            <person name="Juenger T."/>
        </authorList>
    </citation>
    <scope>NUCLEOTIDE SEQUENCE [LARGE SCALE GENOMIC DNA]</scope>
    <source>
        <strain evidence="2">FIL2</strain>
    </source>
</reference>